<dbReference type="KEGG" id="eaj:Q3M24_13930"/>
<feature type="transmembrane region" description="Helical" evidence="1">
    <location>
        <begin position="20"/>
        <end position="40"/>
    </location>
</feature>
<keyword evidence="1" id="KW-1133">Transmembrane helix</keyword>
<keyword evidence="1" id="KW-0472">Membrane</keyword>
<name>A0AAU8LRE9_9BACT</name>
<protein>
    <submittedName>
        <fullName evidence="2">Uncharacterized protein</fullName>
    </submittedName>
</protein>
<evidence type="ECO:0000256" key="1">
    <source>
        <dbReference type="SAM" id="Phobius"/>
    </source>
</evidence>
<gene>
    <name evidence="2" type="ORF">Q3M24_13930</name>
</gene>
<dbReference type="EMBL" id="CP159373">
    <property type="protein sequence ID" value="XCN71410.1"/>
    <property type="molecule type" value="Genomic_DNA"/>
</dbReference>
<reference evidence="2" key="2">
    <citation type="submission" date="2024-06" db="EMBL/GenBank/DDBJ databases">
        <authorList>
            <person name="Plum-Jensen L.E."/>
            <person name="Schramm A."/>
            <person name="Marshall I.P.G."/>
        </authorList>
    </citation>
    <scope>NUCLEOTIDE SEQUENCE</scope>
    <source>
        <strain evidence="2">Rat1</strain>
    </source>
</reference>
<organism evidence="2">
    <name type="scientific">Candidatus Electrothrix aestuarii</name>
    <dbReference type="NCBI Taxonomy" id="3062594"/>
    <lineage>
        <taxon>Bacteria</taxon>
        <taxon>Pseudomonadati</taxon>
        <taxon>Thermodesulfobacteriota</taxon>
        <taxon>Desulfobulbia</taxon>
        <taxon>Desulfobulbales</taxon>
        <taxon>Desulfobulbaceae</taxon>
        <taxon>Candidatus Electrothrix</taxon>
    </lineage>
</organism>
<reference evidence="2" key="1">
    <citation type="journal article" date="2024" name="Syst. Appl. Microbiol.">
        <title>First single-strain enrichments of Electrothrix cable bacteria, description of E. aestuarii sp. nov. and E. rattekaaiensis sp. nov., and proposal of a cable bacteria taxonomy following the rules of the SeqCode.</title>
        <authorList>
            <person name="Plum-Jensen L.E."/>
            <person name="Schramm A."/>
            <person name="Marshall I.P.G."/>
        </authorList>
    </citation>
    <scope>NUCLEOTIDE SEQUENCE</scope>
    <source>
        <strain evidence="2">Rat1</strain>
    </source>
</reference>
<sequence>MATIPFSQTRRALQADQGRYSRLTLGFALVVMLLWGYWFFTASTPQYISTQKIKITQGDQPVWRIAPGENRAAAYYRYTVQAYFTPEDFQQISSGQQMRLLLTRSGSLSERVLAAQVDRMEPVHNAIEADLELRMEIAEMLAGATLERLDIAVTQQTPAAFLFHTARSNFP</sequence>
<proteinExistence type="predicted"/>
<evidence type="ECO:0000313" key="2">
    <source>
        <dbReference type="EMBL" id="XCN71410.1"/>
    </source>
</evidence>
<accession>A0AAU8LRE9</accession>
<keyword evidence="1" id="KW-0812">Transmembrane</keyword>
<dbReference type="AlphaFoldDB" id="A0AAU8LRE9"/>